<reference evidence="2 3" key="1">
    <citation type="submission" date="2016-08" db="EMBL/GenBank/DDBJ databases">
        <title>Genome-based comparison of Moorella thermoacetic strains.</title>
        <authorList>
            <person name="Poehlein A."/>
            <person name="Bengelsdorf F.R."/>
            <person name="Esser C."/>
            <person name="Duerre P."/>
            <person name="Daniel R."/>
        </authorList>
    </citation>
    <scope>NUCLEOTIDE SEQUENCE [LARGE SCALE GENOMIC DNA]</scope>
    <source>
        <strain evidence="2 3">DSM 11768</strain>
    </source>
</reference>
<keyword evidence="1" id="KW-0472">Membrane</keyword>
<dbReference type="Proteomes" id="UP000182743">
    <property type="component" value="Unassembled WGS sequence"/>
</dbReference>
<gene>
    <name evidence="2" type="ORF">MOOR_00030</name>
</gene>
<evidence type="ECO:0000256" key="1">
    <source>
        <dbReference type="SAM" id="Phobius"/>
    </source>
</evidence>
<keyword evidence="1" id="KW-0812">Transmembrane</keyword>
<organism evidence="2 3">
    <name type="scientific">Neomoorella thermoacetica</name>
    <name type="common">Clostridium thermoaceticum</name>
    <dbReference type="NCBI Taxonomy" id="1525"/>
    <lineage>
        <taxon>Bacteria</taxon>
        <taxon>Bacillati</taxon>
        <taxon>Bacillota</taxon>
        <taxon>Clostridia</taxon>
        <taxon>Neomoorellales</taxon>
        <taxon>Neomoorellaceae</taxon>
        <taxon>Neomoorella</taxon>
    </lineage>
</organism>
<accession>A0A1J5NN30</accession>
<evidence type="ECO:0000313" key="3">
    <source>
        <dbReference type="Proteomes" id="UP000182743"/>
    </source>
</evidence>
<comment type="caution">
    <text evidence="2">The sequence shown here is derived from an EMBL/GenBank/DDBJ whole genome shotgun (WGS) entry which is preliminary data.</text>
</comment>
<name>A0A1J5NN30_NEOTH</name>
<sequence>MIRTPVPQKWEMEGIDDSAFVDFVAPGTFSTKLAFRIGVPGLVIFWGLGMLFGSNGLNLIIF</sequence>
<evidence type="ECO:0000313" key="2">
    <source>
        <dbReference type="EMBL" id="OIQ09937.1"/>
    </source>
</evidence>
<keyword evidence="1" id="KW-1133">Transmembrane helix</keyword>
<proteinExistence type="predicted"/>
<dbReference type="RefSeq" id="WP_053095134.1">
    <property type="nucleotide sequence ID" value="NZ_BSDM01000003.1"/>
</dbReference>
<dbReference type="AlphaFoldDB" id="A0A1J5NN30"/>
<dbReference type="EMBL" id="MIHH01000001">
    <property type="protein sequence ID" value="OIQ09937.1"/>
    <property type="molecule type" value="Genomic_DNA"/>
</dbReference>
<dbReference type="KEGG" id="mtho:MOTHE_c23490"/>
<dbReference type="KEGG" id="mthz:MOTHA_c24210"/>
<dbReference type="GeneID" id="45618316"/>
<feature type="transmembrane region" description="Helical" evidence="1">
    <location>
        <begin position="33"/>
        <end position="53"/>
    </location>
</feature>
<protein>
    <submittedName>
        <fullName evidence="2">Potassium/proton antiporter</fullName>
    </submittedName>
</protein>